<dbReference type="RefSeq" id="WP_019686238.1">
    <property type="nucleotide sequence ID" value="NZ_CP040829.1"/>
</dbReference>
<dbReference type="AlphaFoldDB" id="A0A378XSB9"/>
<feature type="transmembrane region" description="Helical" evidence="8">
    <location>
        <begin position="164"/>
        <end position="183"/>
    </location>
</feature>
<keyword evidence="5 9" id="KW-0378">Hydrolase</keyword>
<keyword evidence="7 8" id="KW-0472">Membrane</keyword>
<dbReference type="GO" id="GO:0016020">
    <property type="term" value="C:membrane"/>
    <property type="evidence" value="ECO:0007669"/>
    <property type="project" value="InterPro"/>
</dbReference>
<feature type="transmembrane region" description="Helical" evidence="8">
    <location>
        <begin position="79"/>
        <end position="97"/>
    </location>
</feature>
<evidence type="ECO:0000256" key="2">
    <source>
        <dbReference type="ARBA" id="ARBA00022654"/>
    </source>
</evidence>
<evidence type="ECO:0000256" key="4">
    <source>
        <dbReference type="ARBA" id="ARBA00022692"/>
    </source>
</evidence>
<protein>
    <submittedName>
        <fullName evidence="9">Accessory gene regulator protein B</fullName>
        <ecNumber evidence="9">3.4.-.-</ecNumber>
    </submittedName>
</protein>
<evidence type="ECO:0000256" key="8">
    <source>
        <dbReference type="SAM" id="Phobius"/>
    </source>
</evidence>
<sequence length="196" mass="23110">MYHQLSTWIVDKYFQDEELEAEKRAYVLYYLENILAGTEKILLVLISACLLGVLAETAAMLLSYTVVRRKSFGWHARKSHHCTWVSLLTFVFVPWLLKEVEWNRFFLATLCLLSIILIVRYAPADTECNPLVDPKFRRACRLQAIFLSIVFVFMAIALDFYPWLIFGLFLEAVVITPVFYSIMRRSYANYEQYQEY</sequence>
<keyword evidence="4 8" id="KW-0812">Transmembrane</keyword>
<gene>
    <name evidence="9" type="primary">agrB</name>
    <name evidence="9" type="ORF">NCTC10343_00947</name>
</gene>
<evidence type="ECO:0000256" key="7">
    <source>
        <dbReference type="ARBA" id="ARBA00023136"/>
    </source>
</evidence>
<evidence type="ECO:0000256" key="3">
    <source>
        <dbReference type="ARBA" id="ARBA00022670"/>
    </source>
</evidence>
<dbReference type="Proteomes" id="UP000254400">
    <property type="component" value="Unassembled WGS sequence"/>
</dbReference>
<dbReference type="GO" id="GO:0009372">
    <property type="term" value="P:quorum sensing"/>
    <property type="evidence" value="ECO:0007669"/>
    <property type="project" value="UniProtKB-KW"/>
</dbReference>
<reference evidence="9 10" key="1">
    <citation type="submission" date="2018-06" db="EMBL/GenBank/DDBJ databases">
        <authorList>
            <consortium name="Pathogen Informatics"/>
            <person name="Doyle S."/>
        </authorList>
    </citation>
    <scope>NUCLEOTIDE SEQUENCE [LARGE SCALE GENOMIC DNA]</scope>
    <source>
        <strain evidence="9 10">NCTC10343</strain>
    </source>
</reference>
<keyword evidence="1" id="KW-1003">Cell membrane</keyword>
<dbReference type="GO" id="GO:0008233">
    <property type="term" value="F:peptidase activity"/>
    <property type="evidence" value="ECO:0007669"/>
    <property type="project" value="UniProtKB-KW"/>
</dbReference>
<keyword evidence="6 8" id="KW-1133">Transmembrane helix</keyword>
<dbReference type="GO" id="GO:0006508">
    <property type="term" value="P:proteolysis"/>
    <property type="evidence" value="ECO:0007669"/>
    <property type="project" value="UniProtKB-KW"/>
</dbReference>
<dbReference type="EC" id="3.4.-.-" evidence="9"/>
<organism evidence="9 10">
    <name type="scientific">Paenibacillus polymyxa</name>
    <name type="common">Bacillus polymyxa</name>
    <dbReference type="NCBI Taxonomy" id="1406"/>
    <lineage>
        <taxon>Bacteria</taxon>
        <taxon>Bacillati</taxon>
        <taxon>Bacillota</taxon>
        <taxon>Bacilli</taxon>
        <taxon>Bacillales</taxon>
        <taxon>Paenibacillaceae</taxon>
        <taxon>Paenibacillus</taxon>
    </lineage>
</organism>
<feature type="transmembrane region" description="Helical" evidence="8">
    <location>
        <begin position="103"/>
        <end position="122"/>
    </location>
</feature>
<feature type="transmembrane region" description="Helical" evidence="8">
    <location>
        <begin position="41"/>
        <end position="67"/>
    </location>
</feature>
<evidence type="ECO:0000313" key="9">
    <source>
        <dbReference type="EMBL" id="SUA66270.1"/>
    </source>
</evidence>
<evidence type="ECO:0000313" key="10">
    <source>
        <dbReference type="Proteomes" id="UP000254400"/>
    </source>
</evidence>
<keyword evidence="2" id="KW-0673">Quorum sensing</keyword>
<evidence type="ECO:0000256" key="6">
    <source>
        <dbReference type="ARBA" id="ARBA00022989"/>
    </source>
</evidence>
<name>A0A378XSB9_PAEPO</name>
<proteinExistence type="predicted"/>
<feature type="transmembrane region" description="Helical" evidence="8">
    <location>
        <begin position="142"/>
        <end position="158"/>
    </location>
</feature>
<accession>A0A378XSB9</accession>
<dbReference type="Pfam" id="PF04647">
    <property type="entry name" value="AgrB"/>
    <property type="match status" value="1"/>
</dbReference>
<keyword evidence="3" id="KW-0645">Protease</keyword>
<evidence type="ECO:0000256" key="5">
    <source>
        <dbReference type="ARBA" id="ARBA00022801"/>
    </source>
</evidence>
<dbReference type="EMBL" id="UGSC01000001">
    <property type="protein sequence ID" value="SUA66270.1"/>
    <property type="molecule type" value="Genomic_DNA"/>
</dbReference>
<dbReference type="SMART" id="SM00793">
    <property type="entry name" value="AgrB"/>
    <property type="match status" value="1"/>
</dbReference>
<evidence type="ECO:0000256" key="1">
    <source>
        <dbReference type="ARBA" id="ARBA00022475"/>
    </source>
</evidence>
<dbReference type="InterPro" id="IPR006741">
    <property type="entry name" value="AgrB"/>
</dbReference>